<dbReference type="InterPro" id="IPR050640">
    <property type="entry name" value="Bact_2-comp_sensor_kinase"/>
</dbReference>
<dbReference type="Pfam" id="PF06580">
    <property type="entry name" value="His_kinase"/>
    <property type="match status" value="1"/>
</dbReference>
<feature type="transmembrane region" description="Helical" evidence="2">
    <location>
        <begin position="221"/>
        <end position="238"/>
    </location>
</feature>
<evidence type="ECO:0000313" key="5">
    <source>
        <dbReference type="EMBL" id="OZC02769.1"/>
    </source>
</evidence>
<gene>
    <name evidence="5" type="ORF">BSZ36_07145</name>
</gene>
<feature type="transmembrane region" description="Helical" evidence="2">
    <location>
        <begin position="424"/>
        <end position="442"/>
    </location>
</feature>
<reference evidence="5 6" key="1">
    <citation type="submission" date="2016-11" db="EMBL/GenBank/DDBJ databases">
        <title>Study of marine rhodopsin-containing bacteria.</title>
        <authorList>
            <person name="Yoshizawa S."/>
            <person name="Kumagai Y."/>
            <person name="Kogure K."/>
        </authorList>
    </citation>
    <scope>NUCLEOTIDE SEQUENCE [LARGE SCALE GENOMIC DNA]</scope>
    <source>
        <strain evidence="5 6">SG-29</strain>
    </source>
</reference>
<comment type="caution">
    <text evidence="5">The sequence shown here is derived from an EMBL/GenBank/DDBJ whole genome shotgun (WGS) entry which is preliminary data.</text>
</comment>
<evidence type="ECO:0008006" key="7">
    <source>
        <dbReference type="Google" id="ProtNLM"/>
    </source>
</evidence>
<dbReference type="PANTHER" id="PTHR34220:SF7">
    <property type="entry name" value="SENSOR HISTIDINE KINASE YPDA"/>
    <property type="match status" value="1"/>
</dbReference>
<feature type="transmembrane region" description="Helical" evidence="2">
    <location>
        <begin position="291"/>
        <end position="311"/>
    </location>
</feature>
<feature type="transmembrane region" description="Helical" evidence="2">
    <location>
        <begin position="323"/>
        <end position="344"/>
    </location>
</feature>
<dbReference type="Gene3D" id="3.30.565.10">
    <property type="entry name" value="Histidine kinase-like ATPase, C-terminal domain"/>
    <property type="match status" value="1"/>
</dbReference>
<dbReference type="SUPFAM" id="SSF55781">
    <property type="entry name" value="GAF domain-like"/>
    <property type="match status" value="1"/>
</dbReference>
<sequence>MTRKDPPLRPRWRVRLLVAVASVLALLPLAQLGASWWEYSRTLGIQLDETPPRGSVGVRWVDTEEGIVSAYVFPSGSAYAAGLRDGDRLIELDFQTYFQAVDVERSIERATGVVLAITALRENETLLLEIPVARDPTFLYALSPALWSATGWGFALATLLHVLALLSVLPLARRAQRARGAATLISAAIVWVGGNLARHLWVTLFGPPSLSGSLASGAFDALTLLALAGWIAFPALLFRRTLLDDRFSSLASRGVRWLVWVPPAVLSAGVLTATLAGHIGPLPPDAFVGPILFYVCVYVATSTAFSLWRQWRVASGEVTTAPMWIRVATAFVMTLALVGALLVYNTLPAFQDEVAVGWFVVALQLFSLLPVLLVSAGTLQYGRFRTLLTRSVTTGVALSAVFVLVVVGSVLVRTLGLDVRGAGPVSLGLWTVVLLLLADWLAPPVRRLIGRVVRSERQRGRLLLDRLGERVRRLPDVESMATATAETVGPALLARSAVVFLRETDGERWVRSAFRPEPPHFTVVELDRAWADFRDARGVWARNEELDETQLPEPLAGRLRQIGVALAVPIVGSAGEPVGLIALGRKERRFSVYNIEEVEALKSLGAQLALASERLALLERERALVRRTAEAELAALRAQINPHFLFNALNTIAALIAESPDQAESTVETLAGLFRDVLTSSGKRFVPLATELRLVERYLSIEQARFGDRLEVQVDIDDATLDTPVPAFAVQTLVENAVKHGIESKRGGGTVRLHARQRQGQTEITVADTGVGIPALFGPEKADREPFYGVGLTNVADRLLQIYGTSDRLVIRSGPDGTSASLHLPSSPLD</sequence>
<dbReference type="Pfam" id="PF13185">
    <property type="entry name" value="GAF_2"/>
    <property type="match status" value="1"/>
</dbReference>
<dbReference type="Gene3D" id="2.30.42.10">
    <property type="match status" value="1"/>
</dbReference>
<dbReference type="GO" id="GO:0016020">
    <property type="term" value="C:membrane"/>
    <property type="evidence" value="ECO:0007669"/>
    <property type="project" value="InterPro"/>
</dbReference>
<dbReference type="AlphaFoldDB" id="A0A259TYE3"/>
<dbReference type="Pfam" id="PF02518">
    <property type="entry name" value="HATPase_c"/>
    <property type="match status" value="1"/>
</dbReference>
<evidence type="ECO:0000259" key="4">
    <source>
        <dbReference type="SMART" id="SM00387"/>
    </source>
</evidence>
<proteinExistence type="predicted"/>
<organism evidence="5 6">
    <name type="scientific">Rubricoccus marinus</name>
    <dbReference type="NCBI Taxonomy" id="716817"/>
    <lineage>
        <taxon>Bacteria</taxon>
        <taxon>Pseudomonadati</taxon>
        <taxon>Rhodothermota</taxon>
        <taxon>Rhodothermia</taxon>
        <taxon>Rhodothermales</taxon>
        <taxon>Rubricoccaceae</taxon>
        <taxon>Rubricoccus</taxon>
    </lineage>
</organism>
<keyword evidence="2" id="KW-0812">Transmembrane</keyword>
<feature type="transmembrane region" description="Helical" evidence="2">
    <location>
        <begin position="258"/>
        <end position="279"/>
    </location>
</feature>
<accession>A0A259TYE3</accession>
<feature type="domain" description="GAF" evidence="3">
    <location>
        <begin position="476"/>
        <end position="622"/>
    </location>
</feature>
<feature type="transmembrane region" description="Helical" evidence="2">
    <location>
        <begin position="181"/>
        <end position="201"/>
    </location>
</feature>
<dbReference type="InterPro" id="IPR003018">
    <property type="entry name" value="GAF"/>
</dbReference>
<dbReference type="GO" id="GO:0000155">
    <property type="term" value="F:phosphorelay sensor kinase activity"/>
    <property type="evidence" value="ECO:0007669"/>
    <property type="project" value="InterPro"/>
</dbReference>
<dbReference type="PANTHER" id="PTHR34220">
    <property type="entry name" value="SENSOR HISTIDINE KINASE YPDA"/>
    <property type="match status" value="1"/>
</dbReference>
<feature type="domain" description="Histidine kinase/HSP90-like ATPase" evidence="4">
    <location>
        <begin position="721"/>
        <end position="828"/>
    </location>
</feature>
<feature type="transmembrane region" description="Helical" evidence="2">
    <location>
        <begin position="145"/>
        <end position="169"/>
    </location>
</feature>
<dbReference type="Proteomes" id="UP000216446">
    <property type="component" value="Unassembled WGS sequence"/>
</dbReference>
<evidence type="ECO:0000313" key="6">
    <source>
        <dbReference type="Proteomes" id="UP000216446"/>
    </source>
</evidence>
<keyword evidence="6" id="KW-1185">Reference proteome</keyword>
<evidence type="ECO:0000256" key="2">
    <source>
        <dbReference type="SAM" id="Phobius"/>
    </source>
</evidence>
<keyword evidence="2" id="KW-1133">Transmembrane helix</keyword>
<dbReference type="InterPro" id="IPR003594">
    <property type="entry name" value="HATPase_dom"/>
</dbReference>
<name>A0A259TYE3_9BACT</name>
<feature type="coiled-coil region" evidence="1">
    <location>
        <begin position="601"/>
        <end position="628"/>
    </location>
</feature>
<dbReference type="InterPro" id="IPR029016">
    <property type="entry name" value="GAF-like_dom_sf"/>
</dbReference>
<dbReference type="Gene3D" id="3.30.450.40">
    <property type="match status" value="1"/>
</dbReference>
<feature type="transmembrane region" description="Helical" evidence="2">
    <location>
        <begin position="356"/>
        <end position="379"/>
    </location>
</feature>
<evidence type="ECO:0000259" key="3">
    <source>
        <dbReference type="SMART" id="SM00065"/>
    </source>
</evidence>
<dbReference type="InParanoid" id="A0A259TYE3"/>
<evidence type="ECO:0000256" key="1">
    <source>
        <dbReference type="SAM" id="Coils"/>
    </source>
</evidence>
<keyword evidence="1" id="KW-0175">Coiled coil</keyword>
<dbReference type="InterPro" id="IPR010559">
    <property type="entry name" value="Sig_transdc_His_kin_internal"/>
</dbReference>
<dbReference type="SMART" id="SM00387">
    <property type="entry name" value="HATPase_c"/>
    <property type="match status" value="1"/>
</dbReference>
<keyword evidence="2" id="KW-0472">Membrane</keyword>
<dbReference type="SMART" id="SM00065">
    <property type="entry name" value="GAF"/>
    <property type="match status" value="1"/>
</dbReference>
<dbReference type="EMBL" id="MQWB01000001">
    <property type="protein sequence ID" value="OZC02769.1"/>
    <property type="molecule type" value="Genomic_DNA"/>
</dbReference>
<dbReference type="SUPFAM" id="SSF50156">
    <property type="entry name" value="PDZ domain-like"/>
    <property type="match status" value="1"/>
</dbReference>
<dbReference type="InterPro" id="IPR036890">
    <property type="entry name" value="HATPase_C_sf"/>
</dbReference>
<dbReference type="SUPFAM" id="SSF55874">
    <property type="entry name" value="ATPase domain of HSP90 chaperone/DNA topoisomerase II/histidine kinase"/>
    <property type="match status" value="1"/>
</dbReference>
<protein>
    <recommendedName>
        <fullName evidence="7">Histidine kinase domain-containing protein</fullName>
    </recommendedName>
</protein>
<dbReference type="InterPro" id="IPR036034">
    <property type="entry name" value="PDZ_sf"/>
</dbReference>
<feature type="transmembrane region" description="Helical" evidence="2">
    <location>
        <begin position="391"/>
        <end position="412"/>
    </location>
</feature>